<dbReference type="GO" id="GO:0016887">
    <property type="term" value="F:ATP hydrolysis activity"/>
    <property type="evidence" value="ECO:0007669"/>
    <property type="project" value="InterPro"/>
</dbReference>
<keyword evidence="5" id="KW-0067">ATP-binding</keyword>
<proteinExistence type="inferred from homology"/>
<dbReference type="Pfam" id="PF00664">
    <property type="entry name" value="ABC_membrane"/>
    <property type="match status" value="1"/>
</dbReference>
<dbReference type="NCBIfam" id="TIGR01842">
    <property type="entry name" value="type_I_sec_PrtD"/>
    <property type="match status" value="1"/>
</dbReference>
<reference evidence="11" key="1">
    <citation type="submission" date="2020-11" db="EMBL/GenBank/DDBJ databases">
        <authorList>
            <person name="Kim M.K."/>
        </authorList>
    </citation>
    <scope>NUCLEOTIDE SEQUENCE</scope>
    <source>
        <strain evidence="11">BT350</strain>
    </source>
</reference>
<dbReference type="InterPro" id="IPR039421">
    <property type="entry name" value="Type_1_exporter"/>
</dbReference>
<dbReference type="InterPro" id="IPR017871">
    <property type="entry name" value="ABC_transporter-like_CS"/>
</dbReference>
<dbReference type="RefSeq" id="WP_196271868.1">
    <property type="nucleotide sequence ID" value="NZ_JADQDO010000004.1"/>
</dbReference>
<dbReference type="PROSITE" id="PS50893">
    <property type="entry name" value="ABC_TRANSPORTER_2"/>
    <property type="match status" value="1"/>
</dbReference>
<dbReference type="EMBL" id="JADQDO010000004">
    <property type="protein sequence ID" value="MBF9233881.1"/>
    <property type="molecule type" value="Genomic_DNA"/>
</dbReference>
<feature type="transmembrane region" description="Helical" evidence="8">
    <location>
        <begin position="250"/>
        <end position="268"/>
    </location>
</feature>
<dbReference type="SUPFAM" id="SSF52540">
    <property type="entry name" value="P-loop containing nucleoside triphosphate hydrolases"/>
    <property type="match status" value="1"/>
</dbReference>
<evidence type="ECO:0000313" key="12">
    <source>
        <dbReference type="Proteomes" id="UP000599312"/>
    </source>
</evidence>
<evidence type="ECO:0000256" key="1">
    <source>
        <dbReference type="ARBA" id="ARBA00004651"/>
    </source>
</evidence>
<sequence>MSTAGVSGNAADLIHRGRKAFIMGLLYAGVLSAVINLLQLTVPLFMLQVHDRVVNSQSLDTLTMLIVIATVGLVLFGILDFVRALTFQVMGSMLLRKLNLPVLQAAVSASVQHGAARAGQAIRDLNDIRSFISGSAISVPLEAIWSPIFLAVLFALHPLYGFVALVSATVLVVLSLISDLLTRRALKQANEATVNGIGEISANLRHAEVIEAMGMLPALARRWRGAQIRALDLLDTATGRGRALSSFTRTCRYMMQIAVLSVGATLVIKQEVSPGSMVASSIIMGRLLLPFDSMVDGWRQWVFALAAWKRVSDLLERETPSRDTRPTPRTVGELTVDRLVYAPPGSDVPVLKGVSFSLSPGEVLGIVGPSAAGKSTLARLLVGVLKPTTGGIYLDGHNVFLWERGSFGDMVGYLPQTISLLDGSIRENIARMQSADPRLVLEASRLADVHNMIGRFPLGYDTRLGDGSFLLSGGQRQRIALARALYGGPRLIVLDEPNANLDTEGERALIRAIDAARADGAIVILIAHRPSIMQVVDKLLVLQDGRVAQFGPRTSVVDMNERSEKIAKAVPDNAAQATRGGGRHGKH</sequence>
<keyword evidence="3 8" id="KW-0812">Transmembrane</keyword>
<evidence type="ECO:0000259" key="10">
    <source>
        <dbReference type="PROSITE" id="PS50929"/>
    </source>
</evidence>
<dbReference type="Pfam" id="PF00005">
    <property type="entry name" value="ABC_tran"/>
    <property type="match status" value="1"/>
</dbReference>
<organism evidence="11 12">
    <name type="scientific">Microvirga alba</name>
    <dbReference type="NCBI Taxonomy" id="2791025"/>
    <lineage>
        <taxon>Bacteria</taxon>
        <taxon>Pseudomonadati</taxon>
        <taxon>Pseudomonadota</taxon>
        <taxon>Alphaproteobacteria</taxon>
        <taxon>Hyphomicrobiales</taxon>
        <taxon>Methylobacteriaceae</taxon>
        <taxon>Microvirga</taxon>
    </lineage>
</organism>
<keyword evidence="7 8" id="KW-0472">Membrane</keyword>
<dbReference type="SMART" id="SM00382">
    <property type="entry name" value="AAA"/>
    <property type="match status" value="1"/>
</dbReference>
<protein>
    <submittedName>
        <fullName evidence="11">Type I secretion system permease/ATPase</fullName>
    </submittedName>
</protein>
<dbReference type="GO" id="GO:0030253">
    <property type="term" value="P:protein secretion by the type I secretion system"/>
    <property type="evidence" value="ECO:0007669"/>
    <property type="project" value="InterPro"/>
</dbReference>
<dbReference type="Proteomes" id="UP000599312">
    <property type="component" value="Unassembled WGS sequence"/>
</dbReference>
<dbReference type="Gene3D" id="1.20.1560.10">
    <property type="entry name" value="ABC transporter type 1, transmembrane domain"/>
    <property type="match status" value="1"/>
</dbReference>
<feature type="transmembrane region" description="Helical" evidence="8">
    <location>
        <begin position="131"/>
        <end position="153"/>
    </location>
</feature>
<evidence type="ECO:0000256" key="6">
    <source>
        <dbReference type="ARBA" id="ARBA00022989"/>
    </source>
</evidence>
<feature type="transmembrane region" description="Helical" evidence="8">
    <location>
        <begin position="62"/>
        <end position="86"/>
    </location>
</feature>
<dbReference type="InterPro" id="IPR010128">
    <property type="entry name" value="ATPase_T1SS_PrtD-like"/>
</dbReference>
<dbReference type="GO" id="GO:0005524">
    <property type="term" value="F:ATP binding"/>
    <property type="evidence" value="ECO:0007669"/>
    <property type="project" value="UniProtKB-KW"/>
</dbReference>
<dbReference type="AlphaFoldDB" id="A0A931BMC8"/>
<dbReference type="GO" id="GO:0015421">
    <property type="term" value="F:ABC-type oligopeptide transporter activity"/>
    <property type="evidence" value="ECO:0007669"/>
    <property type="project" value="TreeGrafter"/>
</dbReference>
<evidence type="ECO:0000256" key="3">
    <source>
        <dbReference type="ARBA" id="ARBA00022692"/>
    </source>
</evidence>
<evidence type="ECO:0000256" key="4">
    <source>
        <dbReference type="ARBA" id="ARBA00022741"/>
    </source>
</evidence>
<evidence type="ECO:0000256" key="5">
    <source>
        <dbReference type="ARBA" id="ARBA00022840"/>
    </source>
</evidence>
<feature type="transmembrane region" description="Helical" evidence="8">
    <location>
        <begin position="20"/>
        <end position="42"/>
    </location>
</feature>
<dbReference type="InterPro" id="IPR011527">
    <property type="entry name" value="ABC1_TM_dom"/>
</dbReference>
<dbReference type="Gene3D" id="3.40.50.300">
    <property type="entry name" value="P-loop containing nucleotide triphosphate hydrolases"/>
    <property type="match status" value="1"/>
</dbReference>
<comment type="similarity">
    <text evidence="2">Belongs to the ABC transporter superfamily.</text>
</comment>
<evidence type="ECO:0000256" key="2">
    <source>
        <dbReference type="ARBA" id="ARBA00005417"/>
    </source>
</evidence>
<accession>A0A931BMC8</accession>
<evidence type="ECO:0000313" key="11">
    <source>
        <dbReference type="EMBL" id="MBF9233881.1"/>
    </source>
</evidence>
<feature type="transmembrane region" description="Helical" evidence="8">
    <location>
        <begin position="159"/>
        <end position="177"/>
    </location>
</feature>
<dbReference type="GO" id="GO:0030256">
    <property type="term" value="C:type I protein secretion system complex"/>
    <property type="evidence" value="ECO:0007669"/>
    <property type="project" value="InterPro"/>
</dbReference>
<dbReference type="PROSITE" id="PS00211">
    <property type="entry name" value="ABC_TRANSPORTER_1"/>
    <property type="match status" value="1"/>
</dbReference>
<name>A0A931BMC8_9HYPH</name>
<dbReference type="SUPFAM" id="SSF90123">
    <property type="entry name" value="ABC transporter transmembrane region"/>
    <property type="match status" value="1"/>
</dbReference>
<feature type="domain" description="ABC transporter" evidence="9">
    <location>
        <begin position="334"/>
        <end position="569"/>
    </location>
</feature>
<comment type="caution">
    <text evidence="11">The sequence shown here is derived from an EMBL/GenBank/DDBJ whole genome shotgun (WGS) entry which is preliminary data.</text>
</comment>
<feature type="domain" description="ABC transmembrane type-1" evidence="10">
    <location>
        <begin position="28"/>
        <end position="301"/>
    </location>
</feature>
<dbReference type="PANTHER" id="PTHR43394">
    <property type="entry name" value="ATP-DEPENDENT PERMEASE MDL1, MITOCHONDRIAL"/>
    <property type="match status" value="1"/>
</dbReference>
<dbReference type="GO" id="GO:0005886">
    <property type="term" value="C:plasma membrane"/>
    <property type="evidence" value="ECO:0007669"/>
    <property type="project" value="UniProtKB-SubCell"/>
</dbReference>
<keyword evidence="4" id="KW-0547">Nucleotide-binding</keyword>
<keyword evidence="6 8" id="KW-1133">Transmembrane helix</keyword>
<evidence type="ECO:0000259" key="9">
    <source>
        <dbReference type="PROSITE" id="PS50893"/>
    </source>
</evidence>
<comment type="subcellular location">
    <subcellularLocation>
        <location evidence="1">Cell membrane</location>
        <topology evidence="1">Multi-pass membrane protein</topology>
    </subcellularLocation>
</comment>
<dbReference type="InterPro" id="IPR027417">
    <property type="entry name" value="P-loop_NTPase"/>
</dbReference>
<evidence type="ECO:0000256" key="8">
    <source>
        <dbReference type="SAM" id="Phobius"/>
    </source>
</evidence>
<keyword evidence="12" id="KW-1185">Reference proteome</keyword>
<dbReference type="PROSITE" id="PS50929">
    <property type="entry name" value="ABC_TM1F"/>
    <property type="match status" value="1"/>
</dbReference>
<dbReference type="InterPro" id="IPR003593">
    <property type="entry name" value="AAA+_ATPase"/>
</dbReference>
<dbReference type="InterPro" id="IPR036640">
    <property type="entry name" value="ABC1_TM_sf"/>
</dbReference>
<evidence type="ECO:0000256" key="7">
    <source>
        <dbReference type="ARBA" id="ARBA00023136"/>
    </source>
</evidence>
<dbReference type="PANTHER" id="PTHR43394:SF1">
    <property type="entry name" value="ATP-BINDING CASSETTE SUB-FAMILY B MEMBER 10, MITOCHONDRIAL"/>
    <property type="match status" value="1"/>
</dbReference>
<dbReference type="InterPro" id="IPR003439">
    <property type="entry name" value="ABC_transporter-like_ATP-bd"/>
</dbReference>
<gene>
    <name evidence="11" type="ORF">I2H38_10885</name>
</gene>